<keyword evidence="2" id="KW-1185">Reference proteome</keyword>
<dbReference type="KEGG" id="pcor:KS4_33230"/>
<gene>
    <name evidence="1" type="ORF">KS4_33230</name>
</gene>
<organism evidence="1 2">
    <name type="scientific">Poriferisphaera corsica</name>
    <dbReference type="NCBI Taxonomy" id="2528020"/>
    <lineage>
        <taxon>Bacteria</taxon>
        <taxon>Pseudomonadati</taxon>
        <taxon>Planctomycetota</taxon>
        <taxon>Phycisphaerae</taxon>
        <taxon>Phycisphaerales</taxon>
        <taxon>Phycisphaeraceae</taxon>
        <taxon>Poriferisphaera</taxon>
    </lineage>
</organism>
<protein>
    <submittedName>
        <fullName evidence="1">Uncharacterized protein</fullName>
    </submittedName>
</protein>
<sequence>MKQFKHKYYESKKKIAVKISRKGRGRTVIEVENKFDWV</sequence>
<evidence type="ECO:0000313" key="2">
    <source>
        <dbReference type="Proteomes" id="UP000317369"/>
    </source>
</evidence>
<evidence type="ECO:0000313" key="1">
    <source>
        <dbReference type="EMBL" id="QDU35242.1"/>
    </source>
</evidence>
<name>A0A517YYD3_9BACT</name>
<reference evidence="1 2" key="1">
    <citation type="submission" date="2019-02" db="EMBL/GenBank/DDBJ databases">
        <title>Deep-cultivation of Planctomycetes and their phenomic and genomic characterization uncovers novel biology.</title>
        <authorList>
            <person name="Wiegand S."/>
            <person name="Jogler M."/>
            <person name="Boedeker C."/>
            <person name="Pinto D."/>
            <person name="Vollmers J."/>
            <person name="Rivas-Marin E."/>
            <person name="Kohn T."/>
            <person name="Peeters S.H."/>
            <person name="Heuer A."/>
            <person name="Rast P."/>
            <person name="Oberbeckmann S."/>
            <person name="Bunk B."/>
            <person name="Jeske O."/>
            <person name="Meyerdierks A."/>
            <person name="Storesund J.E."/>
            <person name="Kallscheuer N."/>
            <person name="Luecker S."/>
            <person name="Lage O.M."/>
            <person name="Pohl T."/>
            <person name="Merkel B.J."/>
            <person name="Hornburger P."/>
            <person name="Mueller R.-W."/>
            <person name="Bruemmer F."/>
            <person name="Labrenz M."/>
            <person name="Spormann A.M."/>
            <person name="Op den Camp H."/>
            <person name="Overmann J."/>
            <person name="Amann R."/>
            <person name="Jetten M.S.M."/>
            <person name="Mascher T."/>
            <person name="Medema M.H."/>
            <person name="Devos D.P."/>
            <person name="Kaster A.-K."/>
            <person name="Ovreas L."/>
            <person name="Rohde M."/>
            <person name="Galperin M.Y."/>
            <person name="Jogler C."/>
        </authorList>
    </citation>
    <scope>NUCLEOTIDE SEQUENCE [LARGE SCALE GENOMIC DNA]</scope>
    <source>
        <strain evidence="1 2">KS4</strain>
    </source>
</reference>
<dbReference type="Proteomes" id="UP000317369">
    <property type="component" value="Chromosome"/>
</dbReference>
<dbReference type="EMBL" id="CP036425">
    <property type="protein sequence ID" value="QDU35242.1"/>
    <property type="molecule type" value="Genomic_DNA"/>
</dbReference>
<accession>A0A517YYD3</accession>
<dbReference type="AlphaFoldDB" id="A0A517YYD3"/>
<proteinExistence type="predicted"/>